<keyword evidence="1 5" id="KW-0820">tRNA-binding</keyword>
<dbReference type="Proteomes" id="UP000823963">
    <property type="component" value="Unassembled WGS sequence"/>
</dbReference>
<evidence type="ECO:0000256" key="5">
    <source>
        <dbReference type="HAMAP-Rule" id="MF_00844"/>
    </source>
</evidence>
<dbReference type="Pfam" id="PF05670">
    <property type="entry name" value="NFACT-R_1"/>
    <property type="match status" value="1"/>
</dbReference>
<dbReference type="InterPro" id="IPR008532">
    <property type="entry name" value="NFACT_RNA-bd"/>
</dbReference>
<protein>
    <recommendedName>
        <fullName evidence="5">Rqc2 homolog RqcH</fullName>
        <shortName evidence="5">RqcH</shortName>
    </recommendedName>
</protein>
<comment type="function">
    <text evidence="5">Key component of the ribosome quality control system (RQC), a ribosome-associated complex that mediates the extraction of incompletely synthesized nascent chains from stalled ribosomes and their subsequent degradation. RqcH recruits Ala-charged tRNA, and with RqcP directs the elongation of stalled nascent chains on 50S ribosomal subunits, leading to non-templated C-terminal alanine extensions (Ala tail). The Ala tail promotes nascent chain degradation. May add between 1 and at least 8 Ala residues. Binds to stalled 50S ribosomal subunits.</text>
</comment>
<evidence type="ECO:0000313" key="8">
    <source>
        <dbReference type="Proteomes" id="UP000823963"/>
    </source>
</evidence>
<dbReference type="GO" id="GO:0072344">
    <property type="term" value="P:rescue of stalled ribosome"/>
    <property type="evidence" value="ECO:0007669"/>
    <property type="project" value="UniProtKB-UniRule"/>
</dbReference>
<dbReference type="InterPro" id="IPR043682">
    <property type="entry name" value="RqcH_bacterial"/>
</dbReference>
<organism evidence="7 8">
    <name type="scientific">Candidatus Ligilactobacillus excrementigallinarum</name>
    <dbReference type="NCBI Taxonomy" id="2838641"/>
    <lineage>
        <taxon>Bacteria</taxon>
        <taxon>Bacillati</taxon>
        <taxon>Bacillota</taxon>
        <taxon>Bacilli</taxon>
        <taxon>Lactobacillales</taxon>
        <taxon>Lactobacillaceae</taxon>
        <taxon>Ligilactobacillus</taxon>
    </lineage>
</organism>
<keyword evidence="4 5" id="KW-0648">Protein biosynthesis</keyword>
<dbReference type="AlphaFoldDB" id="A0A9D1UW83"/>
<accession>A0A9D1UW83</accession>
<dbReference type="GO" id="GO:0043023">
    <property type="term" value="F:ribosomal large subunit binding"/>
    <property type="evidence" value="ECO:0007669"/>
    <property type="project" value="UniProtKB-UniRule"/>
</dbReference>
<dbReference type="HAMAP" id="MF_00844_B">
    <property type="entry name" value="RqcH_B"/>
    <property type="match status" value="1"/>
</dbReference>
<sequence>MAFDGMFTHAMVNELKEKLINGRVMKISQPYNNEIILTIRTNRKNYPLLLSAHPNYARIQITKLPFKNPDVPTKFTMTLRKYLENARLIAINQLSNDRIVYLSFETRNELGDRLPLLLSIEIMNRYSNVILINQQTGKIIDTIKHVGMDQNRYRTLLPGATYRTAPLQDKINPFEVSAQLITELVSKFPNREVLAKQLQVKLQGFGKTTALQLADTLHEENSKSIFDKFQFFLKQTIDSFPSVTDDLRDFSFSNLGTDIIDESSKYPDLSTLLDNFYQEKATADRVRQQGAKLIHVVNHELQKNKRKLKKLQQELKNTNKADSYRIKGELLTTYLHQVKRGMNEITLPDYYHDNHPTKIALANYLSPSQNAQKYFKKYQKLKNAISYLKEQIRITKNEIAYFEEIQTQIELAQVQDLADIQIELENGGYLKQNTHKKKNKRKPKIKQPETFWSSDHTKISVGKNNLQNEKLTLHTASKNDYWLHVKNVPGSHVIIHSNHPSDETLLEAANLAAYFSKSRNSGNVPVDYVQVRKIKKPNGTKPGFVIYEGQKTLFVTPDKEIIQKLSKN</sequence>
<proteinExistence type="inferred from homology"/>
<evidence type="ECO:0000256" key="1">
    <source>
        <dbReference type="ARBA" id="ARBA00022555"/>
    </source>
</evidence>
<dbReference type="FunFam" id="2.30.310.10:FF:000004">
    <property type="entry name" value="Fibronectin-binding protein A"/>
    <property type="match status" value="1"/>
</dbReference>
<reference evidence="7" key="2">
    <citation type="submission" date="2021-04" db="EMBL/GenBank/DDBJ databases">
        <authorList>
            <person name="Gilroy R."/>
        </authorList>
    </citation>
    <scope>NUCLEOTIDE SEQUENCE</scope>
    <source>
        <strain evidence="7">6627</strain>
    </source>
</reference>
<keyword evidence="3 5" id="KW-0694">RNA-binding</keyword>
<comment type="subunit">
    <text evidence="5">Associates with stalled 50S ribosomal subunits. Binds to RqcP.</text>
</comment>
<comment type="caution">
    <text evidence="7">The sequence shown here is derived from an EMBL/GenBank/DDBJ whole genome shotgun (WGS) entry which is preliminary data.</text>
</comment>
<feature type="coiled-coil region" evidence="5">
    <location>
        <begin position="294"/>
        <end position="321"/>
    </location>
</feature>
<dbReference type="PANTHER" id="PTHR15239:SF6">
    <property type="entry name" value="RIBOSOME QUALITY CONTROL COMPLEX SUBUNIT NEMF"/>
    <property type="match status" value="1"/>
</dbReference>
<dbReference type="GO" id="GO:0019843">
    <property type="term" value="F:rRNA binding"/>
    <property type="evidence" value="ECO:0007669"/>
    <property type="project" value="UniProtKB-UniRule"/>
</dbReference>
<dbReference type="PANTHER" id="PTHR15239">
    <property type="entry name" value="NUCLEAR EXPORT MEDIATOR FACTOR NEMF"/>
    <property type="match status" value="1"/>
</dbReference>
<evidence type="ECO:0000313" key="7">
    <source>
        <dbReference type="EMBL" id="HIX01533.1"/>
    </source>
</evidence>
<gene>
    <name evidence="5" type="primary">rqcH</name>
    <name evidence="7" type="ORF">H9861_02140</name>
</gene>
<dbReference type="Gene3D" id="2.30.310.10">
    <property type="entry name" value="ibrinogen binding protein from staphylococcus aureus domain"/>
    <property type="match status" value="1"/>
</dbReference>
<evidence type="ECO:0000256" key="3">
    <source>
        <dbReference type="ARBA" id="ARBA00022884"/>
    </source>
</evidence>
<keyword evidence="2 5" id="KW-0699">rRNA-binding</keyword>
<evidence type="ECO:0000259" key="6">
    <source>
        <dbReference type="Pfam" id="PF05670"/>
    </source>
</evidence>
<feature type="coiled-coil region" evidence="5">
    <location>
        <begin position="371"/>
        <end position="398"/>
    </location>
</feature>
<dbReference type="GO" id="GO:0000049">
    <property type="term" value="F:tRNA binding"/>
    <property type="evidence" value="ECO:0007669"/>
    <property type="project" value="UniProtKB-UniRule"/>
</dbReference>
<evidence type="ECO:0000256" key="2">
    <source>
        <dbReference type="ARBA" id="ARBA00022730"/>
    </source>
</evidence>
<dbReference type="Pfam" id="PF05833">
    <property type="entry name" value="NFACT_N"/>
    <property type="match status" value="1"/>
</dbReference>
<dbReference type="GO" id="GO:1990112">
    <property type="term" value="C:RQC complex"/>
    <property type="evidence" value="ECO:0007669"/>
    <property type="project" value="TreeGrafter"/>
</dbReference>
<feature type="domain" description="NFACT RNA-binding" evidence="6">
    <location>
        <begin position="451"/>
        <end position="540"/>
    </location>
</feature>
<dbReference type="EMBL" id="DXFP01000015">
    <property type="protein sequence ID" value="HIX01533.1"/>
    <property type="molecule type" value="Genomic_DNA"/>
</dbReference>
<comment type="similarity">
    <text evidence="5">Belongs to the NEMF family.</text>
</comment>
<dbReference type="Gene3D" id="3.40.970.40">
    <property type="entry name" value="fibrinogen binding protein from staphylococcus aureus domain like"/>
    <property type="match status" value="1"/>
</dbReference>
<keyword evidence="5" id="KW-0175">Coiled coil</keyword>
<dbReference type="InterPro" id="IPR051608">
    <property type="entry name" value="RQC_Subunit_NEMF"/>
</dbReference>
<name>A0A9D1UW83_9LACO</name>
<evidence type="ECO:0000256" key="4">
    <source>
        <dbReference type="ARBA" id="ARBA00022917"/>
    </source>
</evidence>
<reference evidence="7" key="1">
    <citation type="journal article" date="2021" name="PeerJ">
        <title>Extensive microbial diversity within the chicken gut microbiome revealed by metagenomics and culture.</title>
        <authorList>
            <person name="Gilroy R."/>
            <person name="Ravi A."/>
            <person name="Getino M."/>
            <person name="Pursley I."/>
            <person name="Horton D.L."/>
            <person name="Alikhan N.F."/>
            <person name="Baker D."/>
            <person name="Gharbi K."/>
            <person name="Hall N."/>
            <person name="Watson M."/>
            <person name="Adriaenssens E.M."/>
            <person name="Foster-Nyarko E."/>
            <person name="Jarju S."/>
            <person name="Secka A."/>
            <person name="Antonio M."/>
            <person name="Oren A."/>
            <person name="Chaudhuri R.R."/>
            <person name="La Ragione R."/>
            <person name="Hildebrand F."/>
            <person name="Pallen M.J."/>
        </authorList>
    </citation>
    <scope>NUCLEOTIDE SEQUENCE</scope>
    <source>
        <strain evidence="7">6627</strain>
    </source>
</reference>